<evidence type="ECO:0000259" key="2">
    <source>
        <dbReference type="Pfam" id="PF22551"/>
    </source>
</evidence>
<evidence type="ECO:0000313" key="4">
    <source>
        <dbReference type="Proteomes" id="UP001185873"/>
    </source>
</evidence>
<protein>
    <recommendedName>
        <fullName evidence="2">TY-Chap central domain-containing protein</fullName>
    </recommendedName>
</protein>
<gene>
    <name evidence="3" type="ORF">R3P82_09755</name>
</gene>
<dbReference type="RefSeq" id="WP_317469965.1">
    <property type="nucleotide sequence ID" value="NZ_JAWLKJ010000002.1"/>
</dbReference>
<organism evidence="3 4">
    <name type="scientific">Dietzia maris</name>
    <dbReference type="NCBI Taxonomy" id="37915"/>
    <lineage>
        <taxon>Bacteria</taxon>
        <taxon>Bacillati</taxon>
        <taxon>Actinomycetota</taxon>
        <taxon>Actinomycetes</taxon>
        <taxon>Mycobacteriales</taxon>
        <taxon>Dietziaceae</taxon>
        <taxon>Dietzia</taxon>
    </lineage>
</organism>
<evidence type="ECO:0000256" key="1">
    <source>
        <dbReference type="SAM" id="MobiDB-lite"/>
    </source>
</evidence>
<sequence length="282" mass="29731">MGNRRDDGMDGVGGEATECAWGVFLDTLILRIGAVGDGDALALVAPPGPEGWSQQLVVRSDRGRGFMWVTRGISGSTAAEEVVASAGADGAFALADAIVRVAREDLRLPHPQLFTARASGRGAAELAESLGLADADAPGGPDGRTDSGVRGGPDALRPVVVEAVGRMFGQEPGVDDDGDVYFTVAGTTVFVIFSPDGGLVQAWALVVRGVYSRRNTAVEVDLLNSKGMWSTWYLSGRDVFQRITLPARPLSADNIEGMLRVFAKDLEQNRDELAYRLGGKVA</sequence>
<dbReference type="AlphaFoldDB" id="A0AAE4U5W4"/>
<dbReference type="Pfam" id="PF22551">
    <property type="entry name" value="TY-Chap1"/>
    <property type="match status" value="1"/>
</dbReference>
<name>A0AAE4U5W4_9ACTN</name>
<comment type="caution">
    <text evidence="3">The sequence shown here is derived from an EMBL/GenBank/DDBJ whole genome shotgun (WGS) entry which is preliminary data.</text>
</comment>
<dbReference type="InterPro" id="IPR054343">
    <property type="entry name" value="TY-Chap_M"/>
</dbReference>
<dbReference type="Proteomes" id="UP001185873">
    <property type="component" value="Unassembled WGS sequence"/>
</dbReference>
<feature type="domain" description="TY-Chap central" evidence="2">
    <location>
        <begin position="154"/>
        <end position="281"/>
    </location>
</feature>
<reference evidence="3" key="1">
    <citation type="submission" date="2023-10" db="EMBL/GenBank/DDBJ databases">
        <title>Development of a sustainable strategy for remediation of hydrocarbon-contaminated territories based on the waste exchange concept.</title>
        <authorList>
            <person name="Krivoruchko A."/>
        </authorList>
    </citation>
    <scope>NUCLEOTIDE SEQUENCE</scope>
    <source>
        <strain evidence="3">IEGM 1175</strain>
    </source>
</reference>
<accession>A0AAE4U5W4</accession>
<proteinExistence type="predicted"/>
<dbReference type="EMBL" id="JAWLKJ010000002">
    <property type="protein sequence ID" value="MDV6299399.1"/>
    <property type="molecule type" value="Genomic_DNA"/>
</dbReference>
<feature type="region of interest" description="Disordered" evidence="1">
    <location>
        <begin position="133"/>
        <end position="153"/>
    </location>
</feature>
<evidence type="ECO:0000313" key="3">
    <source>
        <dbReference type="EMBL" id="MDV6299399.1"/>
    </source>
</evidence>